<feature type="domain" description="Fido" evidence="1">
    <location>
        <begin position="1"/>
        <end position="123"/>
    </location>
</feature>
<dbReference type="PROSITE" id="PS51459">
    <property type="entry name" value="FIDO"/>
    <property type="match status" value="1"/>
</dbReference>
<dbReference type="Pfam" id="PF02661">
    <property type="entry name" value="Fic"/>
    <property type="match status" value="1"/>
</dbReference>
<protein>
    <submittedName>
        <fullName evidence="2">Fic family protein</fullName>
    </submittedName>
</protein>
<evidence type="ECO:0000259" key="1">
    <source>
        <dbReference type="PROSITE" id="PS51459"/>
    </source>
</evidence>
<sequence length="242" mass="27989">MNANTIIYIHDYLTNYFKDLEDPIQPPGIKNRGGIESAASRPDLNPEYDSHYLKGAALFHSIINNHPFHNGNKRTALLSTIYYLGEFGILIERCSDEELYEFTRRVAAHEICKNRNDEVFIIAEQLERFSRTQSKGDRPLKFRKLEAILNEFGFILVDYGKVCKVRDQNTNKTIKGVTVKKKGKNGKEDFDPQYISKLRKLLELTPENGIDSMRFYGEEGISEDLNNFMKIRIEVMKKLAKT</sequence>
<gene>
    <name evidence="2" type="ORF">HXM80_03800</name>
</gene>
<proteinExistence type="predicted"/>
<dbReference type="InterPro" id="IPR003812">
    <property type="entry name" value="Fido"/>
</dbReference>
<accession>A0A930GTT8</accession>
<dbReference type="AlphaFoldDB" id="A0A930GTT8"/>
<evidence type="ECO:0000313" key="2">
    <source>
        <dbReference type="EMBL" id="MBF1264807.1"/>
    </source>
</evidence>
<reference evidence="2" key="1">
    <citation type="submission" date="2020-04" db="EMBL/GenBank/DDBJ databases">
        <title>Deep metagenomics examines the oral microbiome during advanced dental caries in children, revealing novel taxa and co-occurrences with host molecules.</title>
        <authorList>
            <person name="Baker J.L."/>
            <person name="Morton J.T."/>
            <person name="Dinis M."/>
            <person name="Alvarez R."/>
            <person name="Tran N.C."/>
            <person name="Knight R."/>
            <person name="Edlund A."/>
        </authorList>
    </citation>
    <scope>NUCLEOTIDE SEQUENCE</scope>
    <source>
        <strain evidence="2">JCVI_32_bin.62</strain>
    </source>
</reference>
<name>A0A930GTT8_NEISI</name>
<dbReference type="InterPro" id="IPR036597">
    <property type="entry name" value="Fido-like_dom_sf"/>
</dbReference>
<dbReference type="SUPFAM" id="SSF140931">
    <property type="entry name" value="Fic-like"/>
    <property type="match status" value="1"/>
</dbReference>
<organism evidence="2 3">
    <name type="scientific">Neisseria sicca</name>
    <dbReference type="NCBI Taxonomy" id="490"/>
    <lineage>
        <taxon>Bacteria</taxon>
        <taxon>Pseudomonadati</taxon>
        <taxon>Pseudomonadota</taxon>
        <taxon>Betaproteobacteria</taxon>
        <taxon>Neisseriales</taxon>
        <taxon>Neisseriaceae</taxon>
        <taxon>Neisseria</taxon>
    </lineage>
</organism>
<comment type="caution">
    <text evidence="2">The sequence shown here is derived from an EMBL/GenBank/DDBJ whole genome shotgun (WGS) entry which is preliminary data.</text>
</comment>
<dbReference type="Gene3D" id="1.20.120.1870">
    <property type="entry name" value="Fic/DOC protein, Fido domain"/>
    <property type="match status" value="1"/>
</dbReference>
<dbReference type="InterPro" id="IPR006440">
    <property type="entry name" value="Doc"/>
</dbReference>
<dbReference type="EMBL" id="JABZQQ010000021">
    <property type="protein sequence ID" value="MBF1264807.1"/>
    <property type="molecule type" value="Genomic_DNA"/>
</dbReference>
<evidence type="ECO:0000313" key="3">
    <source>
        <dbReference type="Proteomes" id="UP000780345"/>
    </source>
</evidence>
<dbReference type="InterPro" id="IPR053737">
    <property type="entry name" value="Type_II_TA_Toxin"/>
</dbReference>
<dbReference type="NCBIfam" id="TIGR01550">
    <property type="entry name" value="DOC_P1"/>
    <property type="match status" value="1"/>
</dbReference>
<dbReference type="GO" id="GO:0016301">
    <property type="term" value="F:kinase activity"/>
    <property type="evidence" value="ECO:0007669"/>
    <property type="project" value="InterPro"/>
</dbReference>
<dbReference type="Proteomes" id="UP000780345">
    <property type="component" value="Unassembled WGS sequence"/>
</dbReference>